<feature type="transmembrane region" description="Helical" evidence="9">
    <location>
        <begin position="355"/>
        <end position="377"/>
    </location>
</feature>
<feature type="transmembrane region" description="Helical" evidence="9">
    <location>
        <begin position="329"/>
        <end position="348"/>
    </location>
</feature>
<feature type="transmembrane region" description="Helical" evidence="9">
    <location>
        <begin position="245"/>
        <end position="269"/>
    </location>
</feature>
<keyword evidence="5" id="KW-0598">Phosphotransferase system</keyword>
<keyword evidence="7 9" id="KW-1133">Transmembrane helix</keyword>
<evidence type="ECO:0000256" key="5">
    <source>
        <dbReference type="ARBA" id="ARBA00022683"/>
    </source>
</evidence>
<dbReference type="RefSeq" id="WP_159432352.1">
    <property type="nucleotide sequence ID" value="NZ_FQVH01000003.1"/>
</dbReference>
<dbReference type="Pfam" id="PF03611">
    <property type="entry name" value="EIIC-GAT"/>
    <property type="match status" value="1"/>
</dbReference>
<sequence length="454" mass="49151">MAALSYILSFKAYVMLPIVIFIIALMISIKPGQALMSSLTLGVGLAGIFIVIDFLVSNVGPAIGSLISHTGLNYPVLDVGWPSLAAMAWASDIGVVAIPMVLLINAIMISMNMTRTIDVDIWNYWHFVLLGVMVKKATGNFYMAVLATAVIAIITLKLADWTAPFIEKRFGFKGISVPTVSAITFFPIGVIGNAVIERIPYIRDLHANPDTIKKRFGVLGEPVIIGFVIGDFLGILAGYDVKGILQLGVSLAAVMVLLPAMAEILVRGLTPISEGIKRFMERRFPGRDKLYLSVDPALLLGNTSVLVTGLLLMPLSIALAFVIPGNRIIPLADLTNLMTTISMVILATNSNVIRALIIGIPIVIIDLVISSRMAAFFTSLMHLYKVAGQKGYSGLMSSFTDGGNPLRYWIFEVFKGNVLAYASLPLLALLLYASWYAYKRFKNSENKGGISDSV</sequence>
<dbReference type="OrthoDB" id="9787936at2"/>
<feature type="transmembrane region" description="Helical" evidence="9">
    <location>
        <begin position="6"/>
        <end position="27"/>
    </location>
</feature>
<dbReference type="InterPro" id="IPR013014">
    <property type="entry name" value="PTS_EIIC_2"/>
</dbReference>
<dbReference type="Proteomes" id="UP000184088">
    <property type="component" value="Unassembled WGS sequence"/>
</dbReference>
<feature type="transmembrane region" description="Helical" evidence="9">
    <location>
        <begin position="290"/>
        <end position="323"/>
    </location>
</feature>
<dbReference type="GO" id="GO:0015577">
    <property type="term" value="F:galactitol transmembrane transporter activity"/>
    <property type="evidence" value="ECO:0007669"/>
    <property type="project" value="InterPro"/>
</dbReference>
<keyword evidence="3" id="KW-1003">Cell membrane</keyword>
<reference evidence="11 12" key="1">
    <citation type="submission" date="2016-11" db="EMBL/GenBank/DDBJ databases">
        <authorList>
            <person name="Jaros S."/>
            <person name="Januszkiewicz K."/>
            <person name="Wedrychowicz H."/>
        </authorList>
    </citation>
    <scope>NUCLEOTIDE SEQUENCE [LARGE SCALE GENOMIC DNA]</scope>
    <source>
        <strain evidence="11 12">DSM 17918</strain>
    </source>
</reference>
<evidence type="ECO:0000256" key="1">
    <source>
        <dbReference type="ARBA" id="ARBA00004651"/>
    </source>
</evidence>
<dbReference type="STRING" id="1121256.SAMN02746089_00518"/>
<gene>
    <name evidence="11" type="ORF">SAMN02746089_00518</name>
</gene>
<evidence type="ECO:0000256" key="7">
    <source>
        <dbReference type="ARBA" id="ARBA00022989"/>
    </source>
</evidence>
<name>A0A1M4UW62_9THEO</name>
<proteinExistence type="predicted"/>
<dbReference type="PANTHER" id="PTHR37324">
    <property type="entry name" value="PTS SYSTEM GALACTITOL-SPECIFIC EIIC COMPONENT"/>
    <property type="match status" value="1"/>
</dbReference>
<dbReference type="PIRSF" id="PIRSF006304">
    <property type="entry name" value="GatC"/>
    <property type="match status" value="1"/>
</dbReference>
<feature type="transmembrane region" description="Helical" evidence="9">
    <location>
        <begin position="141"/>
        <end position="159"/>
    </location>
</feature>
<dbReference type="PROSITE" id="PS51104">
    <property type="entry name" value="PTS_EIIC_TYPE_2"/>
    <property type="match status" value="1"/>
</dbReference>
<evidence type="ECO:0000313" key="12">
    <source>
        <dbReference type="Proteomes" id="UP000184088"/>
    </source>
</evidence>
<feature type="transmembrane region" description="Helical" evidence="9">
    <location>
        <begin position="179"/>
        <end position="196"/>
    </location>
</feature>
<feature type="domain" description="PTS EIIC type-2" evidence="10">
    <location>
        <begin position="4"/>
        <end position="435"/>
    </location>
</feature>
<feature type="transmembrane region" description="Helical" evidence="9">
    <location>
        <begin position="418"/>
        <end position="438"/>
    </location>
</feature>
<evidence type="ECO:0000313" key="11">
    <source>
        <dbReference type="EMBL" id="SHE60840.1"/>
    </source>
</evidence>
<evidence type="ECO:0000256" key="6">
    <source>
        <dbReference type="ARBA" id="ARBA00022692"/>
    </source>
</evidence>
<dbReference type="PANTHER" id="PTHR37324:SF2">
    <property type="entry name" value="PTS SYSTEM GALACTITOL-SPECIFIC EIIC COMPONENT"/>
    <property type="match status" value="1"/>
</dbReference>
<dbReference type="InterPro" id="IPR013853">
    <property type="entry name" value="EIIC-GAT"/>
</dbReference>
<keyword evidence="4" id="KW-0762">Sugar transport</keyword>
<accession>A0A1M4UW62</accession>
<dbReference type="GO" id="GO:0005886">
    <property type="term" value="C:plasma membrane"/>
    <property type="evidence" value="ECO:0007669"/>
    <property type="project" value="UniProtKB-SubCell"/>
</dbReference>
<feature type="transmembrane region" description="Helical" evidence="9">
    <location>
        <begin position="216"/>
        <end position="239"/>
    </location>
</feature>
<keyword evidence="12" id="KW-1185">Reference proteome</keyword>
<evidence type="ECO:0000256" key="2">
    <source>
        <dbReference type="ARBA" id="ARBA00022448"/>
    </source>
</evidence>
<feature type="transmembrane region" description="Helical" evidence="9">
    <location>
        <begin position="84"/>
        <end position="107"/>
    </location>
</feature>
<organism evidence="11 12">
    <name type="scientific">Caldanaerobius fijiensis DSM 17918</name>
    <dbReference type="NCBI Taxonomy" id="1121256"/>
    <lineage>
        <taxon>Bacteria</taxon>
        <taxon>Bacillati</taxon>
        <taxon>Bacillota</taxon>
        <taxon>Clostridia</taxon>
        <taxon>Thermoanaerobacterales</taxon>
        <taxon>Thermoanaerobacteraceae</taxon>
        <taxon>Caldanaerobius</taxon>
    </lineage>
</organism>
<feature type="transmembrane region" description="Helical" evidence="9">
    <location>
        <begin position="39"/>
        <end position="64"/>
    </location>
</feature>
<keyword evidence="2" id="KW-0813">Transport</keyword>
<protein>
    <submittedName>
        <fullName evidence="11">PTS system, galactitol-specific IIC component</fullName>
    </submittedName>
</protein>
<evidence type="ECO:0000256" key="4">
    <source>
        <dbReference type="ARBA" id="ARBA00022597"/>
    </source>
</evidence>
<evidence type="ECO:0000256" key="3">
    <source>
        <dbReference type="ARBA" id="ARBA00022475"/>
    </source>
</evidence>
<keyword evidence="8 9" id="KW-0472">Membrane</keyword>
<dbReference type="EMBL" id="FQVH01000003">
    <property type="protein sequence ID" value="SHE60840.1"/>
    <property type="molecule type" value="Genomic_DNA"/>
</dbReference>
<evidence type="ECO:0000259" key="10">
    <source>
        <dbReference type="PROSITE" id="PS51104"/>
    </source>
</evidence>
<evidence type="ECO:0000256" key="8">
    <source>
        <dbReference type="ARBA" id="ARBA00023136"/>
    </source>
</evidence>
<dbReference type="GO" id="GO:0009401">
    <property type="term" value="P:phosphoenolpyruvate-dependent sugar phosphotransferase system"/>
    <property type="evidence" value="ECO:0007669"/>
    <property type="project" value="UniProtKB-KW"/>
</dbReference>
<dbReference type="AlphaFoldDB" id="A0A1M4UW62"/>
<dbReference type="InterPro" id="IPR004703">
    <property type="entry name" value="PTS_sugar-sp_permease"/>
</dbReference>
<keyword evidence="6 9" id="KW-0812">Transmembrane</keyword>
<comment type="subcellular location">
    <subcellularLocation>
        <location evidence="1">Cell membrane</location>
        <topology evidence="1">Multi-pass membrane protein</topology>
    </subcellularLocation>
</comment>
<evidence type="ECO:0000256" key="9">
    <source>
        <dbReference type="SAM" id="Phobius"/>
    </source>
</evidence>